<dbReference type="EMBL" id="BMCM01000003">
    <property type="protein sequence ID" value="GGD78843.1"/>
    <property type="molecule type" value="Genomic_DNA"/>
</dbReference>
<organism evidence="4 5">
    <name type="scientific">Microbacterium murale</name>
    <dbReference type="NCBI Taxonomy" id="1081040"/>
    <lineage>
        <taxon>Bacteria</taxon>
        <taxon>Bacillati</taxon>
        <taxon>Actinomycetota</taxon>
        <taxon>Actinomycetes</taxon>
        <taxon>Micrococcales</taxon>
        <taxon>Microbacteriaceae</taxon>
        <taxon>Microbacterium</taxon>
    </lineage>
</organism>
<evidence type="ECO:0000313" key="4">
    <source>
        <dbReference type="EMBL" id="GGD78843.1"/>
    </source>
</evidence>
<dbReference type="Pfam" id="PF00293">
    <property type="entry name" value="NUDIX"/>
    <property type="match status" value="1"/>
</dbReference>
<feature type="domain" description="Nudix hydrolase" evidence="3">
    <location>
        <begin position="19"/>
        <end position="151"/>
    </location>
</feature>
<sequence length="153" mass="16515">MPISAYIRSLRERIGQDLLLLPAVSAVIVDDDGRILLARSHGDDQWALIGGGIEPGEEPSASIAREVREELGVEATVGQIVGVYGGDAMFITYANGDRCAYVTTAYACRLAPGPLVLEESELRDVGWFEPSEISKLDTQPYVERILVDAGVPI</sequence>
<name>A0ABQ1RRB9_9MICO</name>
<dbReference type="PROSITE" id="PS51462">
    <property type="entry name" value="NUDIX"/>
    <property type="match status" value="1"/>
</dbReference>
<keyword evidence="5" id="KW-1185">Reference proteome</keyword>
<protein>
    <submittedName>
        <fullName evidence="4">Phosphohydrolase</fullName>
    </submittedName>
</protein>
<dbReference type="InterPro" id="IPR000086">
    <property type="entry name" value="NUDIX_hydrolase_dom"/>
</dbReference>
<dbReference type="SUPFAM" id="SSF55811">
    <property type="entry name" value="Nudix"/>
    <property type="match status" value="1"/>
</dbReference>
<dbReference type="InterPro" id="IPR020476">
    <property type="entry name" value="Nudix_hydrolase"/>
</dbReference>
<evidence type="ECO:0000313" key="5">
    <source>
        <dbReference type="Proteomes" id="UP000629365"/>
    </source>
</evidence>
<dbReference type="PRINTS" id="PR00502">
    <property type="entry name" value="NUDIXFAMILY"/>
</dbReference>
<evidence type="ECO:0000256" key="1">
    <source>
        <dbReference type="ARBA" id="ARBA00001946"/>
    </source>
</evidence>
<dbReference type="PANTHER" id="PTHR43046">
    <property type="entry name" value="GDP-MANNOSE MANNOSYL HYDROLASE"/>
    <property type="match status" value="1"/>
</dbReference>
<dbReference type="InterPro" id="IPR015797">
    <property type="entry name" value="NUDIX_hydrolase-like_dom_sf"/>
</dbReference>
<evidence type="ECO:0000256" key="2">
    <source>
        <dbReference type="ARBA" id="ARBA00022801"/>
    </source>
</evidence>
<reference evidence="5" key="1">
    <citation type="journal article" date="2019" name="Int. J. Syst. Evol. Microbiol.">
        <title>The Global Catalogue of Microorganisms (GCM) 10K type strain sequencing project: providing services to taxonomists for standard genome sequencing and annotation.</title>
        <authorList>
            <consortium name="The Broad Institute Genomics Platform"/>
            <consortium name="The Broad Institute Genome Sequencing Center for Infectious Disease"/>
            <person name="Wu L."/>
            <person name="Ma J."/>
        </authorList>
    </citation>
    <scope>NUCLEOTIDE SEQUENCE [LARGE SCALE GENOMIC DNA]</scope>
    <source>
        <strain evidence="5">CCM 7640</strain>
    </source>
</reference>
<accession>A0ABQ1RRB9</accession>
<comment type="cofactor">
    <cofactor evidence="1">
        <name>Mg(2+)</name>
        <dbReference type="ChEBI" id="CHEBI:18420"/>
    </cofactor>
</comment>
<comment type="caution">
    <text evidence="4">The sequence shown here is derived from an EMBL/GenBank/DDBJ whole genome shotgun (WGS) entry which is preliminary data.</text>
</comment>
<dbReference type="Proteomes" id="UP000629365">
    <property type="component" value="Unassembled WGS sequence"/>
</dbReference>
<proteinExistence type="predicted"/>
<evidence type="ECO:0000259" key="3">
    <source>
        <dbReference type="PROSITE" id="PS51462"/>
    </source>
</evidence>
<dbReference type="RefSeq" id="WP_188436623.1">
    <property type="nucleotide sequence ID" value="NZ_BMCM01000003.1"/>
</dbReference>
<gene>
    <name evidence="4" type="ORF">GCM10007269_22140</name>
</gene>
<keyword evidence="2" id="KW-0378">Hydrolase</keyword>
<dbReference type="Gene3D" id="3.90.79.10">
    <property type="entry name" value="Nucleoside Triphosphate Pyrophosphohydrolase"/>
    <property type="match status" value="1"/>
</dbReference>
<dbReference type="PANTHER" id="PTHR43046:SF16">
    <property type="entry name" value="ADP-RIBOSE PYROPHOSPHATASE YJHB-RELATED"/>
    <property type="match status" value="1"/>
</dbReference>